<dbReference type="EMBL" id="VSRR010058976">
    <property type="protein sequence ID" value="MPC82147.1"/>
    <property type="molecule type" value="Genomic_DNA"/>
</dbReference>
<dbReference type="Proteomes" id="UP000324222">
    <property type="component" value="Unassembled WGS sequence"/>
</dbReference>
<name>A0A5B7IKL2_PORTR</name>
<accession>A0A5B7IKL2</accession>
<feature type="region of interest" description="Disordered" evidence="1">
    <location>
        <begin position="28"/>
        <end position="47"/>
    </location>
</feature>
<evidence type="ECO:0000313" key="4">
    <source>
        <dbReference type="Proteomes" id="UP000324222"/>
    </source>
</evidence>
<evidence type="ECO:0000313" key="3">
    <source>
        <dbReference type="EMBL" id="MPC82147.1"/>
    </source>
</evidence>
<evidence type="ECO:0000256" key="1">
    <source>
        <dbReference type="SAM" id="MobiDB-lite"/>
    </source>
</evidence>
<evidence type="ECO:0000256" key="2">
    <source>
        <dbReference type="SAM" id="SignalP"/>
    </source>
</evidence>
<comment type="caution">
    <text evidence="3">The sequence shown here is derived from an EMBL/GenBank/DDBJ whole genome shotgun (WGS) entry which is preliminary data.</text>
</comment>
<dbReference type="AlphaFoldDB" id="A0A5B7IKL2"/>
<reference evidence="3 4" key="1">
    <citation type="submission" date="2019-05" db="EMBL/GenBank/DDBJ databases">
        <title>Another draft genome of Portunus trituberculatus and its Hox gene families provides insights of decapod evolution.</title>
        <authorList>
            <person name="Jeong J.-H."/>
            <person name="Song I."/>
            <person name="Kim S."/>
            <person name="Choi T."/>
            <person name="Kim D."/>
            <person name="Ryu S."/>
            <person name="Kim W."/>
        </authorList>
    </citation>
    <scope>NUCLEOTIDE SEQUENCE [LARGE SCALE GENOMIC DNA]</scope>
    <source>
        <tissue evidence="3">Muscle</tissue>
    </source>
</reference>
<keyword evidence="4" id="KW-1185">Reference proteome</keyword>
<gene>
    <name evidence="3" type="ORF">E2C01_076793</name>
</gene>
<sequence length="89" mass="9893">MRGIDYLSLIFKVVSLPFMARLVLQDRPDNLTQPSPPPSHSRTGEQVFPVPGSQILEVMNAKTLLSRPRMPSLSPLGCPFAIRMQSSED</sequence>
<organism evidence="3 4">
    <name type="scientific">Portunus trituberculatus</name>
    <name type="common">Swimming crab</name>
    <name type="synonym">Neptunus trituberculatus</name>
    <dbReference type="NCBI Taxonomy" id="210409"/>
    <lineage>
        <taxon>Eukaryota</taxon>
        <taxon>Metazoa</taxon>
        <taxon>Ecdysozoa</taxon>
        <taxon>Arthropoda</taxon>
        <taxon>Crustacea</taxon>
        <taxon>Multicrustacea</taxon>
        <taxon>Malacostraca</taxon>
        <taxon>Eumalacostraca</taxon>
        <taxon>Eucarida</taxon>
        <taxon>Decapoda</taxon>
        <taxon>Pleocyemata</taxon>
        <taxon>Brachyura</taxon>
        <taxon>Eubrachyura</taxon>
        <taxon>Portunoidea</taxon>
        <taxon>Portunidae</taxon>
        <taxon>Portuninae</taxon>
        <taxon>Portunus</taxon>
    </lineage>
</organism>
<feature type="chain" id="PRO_5022782813" evidence="2">
    <location>
        <begin position="26"/>
        <end position="89"/>
    </location>
</feature>
<protein>
    <submittedName>
        <fullName evidence="3">Uncharacterized protein</fullName>
    </submittedName>
</protein>
<keyword evidence="2" id="KW-0732">Signal</keyword>
<feature type="signal peptide" evidence="2">
    <location>
        <begin position="1"/>
        <end position="25"/>
    </location>
</feature>
<proteinExistence type="predicted"/>